<gene>
    <name evidence="2" type="ORF">ACFODZ_16305</name>
</gene>
<proteinExistence type="predicted"/>
<evidence type="ECO:0000256" key="1">
    <source>
        <dbReference type="SAM" id="Phobius"/>
    </source>
</evidence>
<dbReference type="EMBL" id="JBHRTS010000010">
    <property type="protein sequence ID" value="MFC3195818.1"/>
    <property type="molecule type" value="Genomic_DNA"/>
</dbReference>
<dbReference type="RefSeq" id="WP_157893027.1">
    <property type="nucleotide sequence ID" value="NZ_JBHRTS010000010.1"/>
</dbReference>
<keyword evidence="1" id="KW-0812">Transmembrane</keyword>
<feature type="transmembrane region" description="Helical" evidence="1">
    <location>
        <begin position="5"/>
        <end position="22"/>
    </location>
</feature>
<organism evidence="2 3">
    <name type="scientific">Marinicella sediminis</name>
    <dbReference type="NCBI Taxonomy" id="1792834"/>
    <lineage>
        <taxon>Bacteria</taxon>
        <taxon>Pseudomonadati</taxon>
        <taxon>Pseudomonadota</taxon>
        <taxon>Gammaproteobacteria</taxon>
        <taxon>Lysobacterales</taxon>
        <taxon>Marinicellaceae</taxon>
        <taxon>Marinicella</taxon>
    </lineage>
</organism>
<protein>
    <recommendedName>
        <fullName evidence="4">Phosphatidate cytidylyltransferase</fullName>
    </recommendedName>
</protein>
<keyword evidence="3" id="KW-1185">Reference proteome</keyword>
<name>A0ABV7JHV1_9GAMM</name>
<evidence type="ECO:0000313" key="2">
    <source>
        <dbReference type="EMBL" id="MFC3195818.1"/>
    </source>
</evidence>
<accession>A0ABV7JHV1</accession>
<keyword evidence="1" id="KW-1133">Transmembrane helix</keyword>
<evidence type="ECO:0008006" key="4">
    <source>
        <dbReference type="Google" id="ProtNLM"/>
    </source>
</evidence>
<comment type="caution">
    <text evidence="2">The sequence shown here is derived from an EMBL/GenBank/DDBJ whole genome shotgun (WGS) entry which is preliminary data.</text>
</comment>
<sequence>MSQRVIVLLILALFAIILYIAGFQSGSVAVIILAAAVEVWFWLKLLIQDKRKEPPAGN</sequence>
<reference evidence="3" key="1">
    <citation type="journal article" date="2019" name="Int. J. Syst. Evol. Microbiol.">
        <title>The Global Catalogue of Microorganisms (GCM) 10K type strain sequencing project: providing services to taxonomists for standard genome sequencing and annotation.</title>
        <authorList>
            <consortium name="The Broad Institute Genomics Platform"/>
            <consortium name="The Broad Institute Genome Sequencing Center for Infectious Disease"/>
            <person name="Wu L."/>
            <person name="Ma J."/>
        </authorList>
    </citation>
    <scope>NUCLEOTIDE SEQUENCE [LARGE SCALE GENOMIC DNA]</scope>
    <source>
        <strain evidence="3">KCTC 42953</strain>
    </source>
</reference>
<dbReference type="Proteomes" id="UP001595533">
    <property type="component" value="Unassembled WGS sequence"/>
</dbReference>
<evidence type="ECO:0000313" key="3">
    <source>
        <dbReference type="Proteomes" id="UP001595533"/>
    </source>
</evidence>
<keyword evidence="1" id="KW-0472">Membrane</keyword>
<feature type="transmembrane region" description="Helical" evidence="1">
    <location>
        <begin position="28"/>
        <end position="47"/>
    </location>
</feature>